<gene>
    <name evidence="1" type="ORF">DOS84_05080</name>
</gene>
<name>A0A2W7TZN4_9FLAO</name>
<protein>
    <submittedName>
        <fullName evidence="1">Uncharacterized protein</fullName>
    </submittedName>
</protein>
<accession>A0A2W7TZN4</accession>
<reference evidence="1 2" key="1">
    <citation type="submission" date="2018-06" db="EMBL/GenBank/DDBJ databases">
        <title>Flavobacterium sp IMCC34762, genome.</title>
        <authorList>
            <person name="Joung Y."/>
            <person name="Cho J."/>
            <person name="Song J."/>
        </authorList>
    </citation>
    <scope>NUCLEOTIDE SEQUENCE [LARGE SCALE GENOMIC DNA]</scope>
    <source>
        <strain evidence="1 2">IMCC34762</strain>
    </source>
</reference>
<proteinExistence type="predicted"/>
<organism evidence="1 2">
    <name type="scientific">Flavobacterium aquariorum</name>
    <dbReference type="NCBI Taxonomy" id="2217670"/>
    <lineage>
        <taxon>Bacteria</taxon>
        <taxon>Pseudomonadati</taxon>
        <taxon>Bacteroidota</taxon>
        <taxon>Flavobacteriia</taxon>
        <taxon>Flavobacteriales</taxon>
        <taxon>Flavobacteriaceae</taxon>
        <taxon>Flavobacterium</taxon>
    </lineage>
</organism>
<dbReference type="EMBL" id="QKXH01000002">
    <property type="protein sequence ID" value="PZX94924.1"/>
    <property type="molecule type" value="Genomic_DNA"/>
</dbReference>
<dbReference type="AlphaFoldDB" id="A0A2W7TZN4"/>
<dbReference type="Proteomes" id="UP000249177">
    <property type="component" value="Unassembled WGS sequence"/>
</dbReference>
<keyword evidence="2" id="KW-1185">Reference proteome</keyword>
<dbReference type="RefSeq" id="WP_111409018.1">
    <property type="nucleotide sequence ID" value="NZ_QKXH01000002.1"/>
</dbReference>
<dbReference type="OrthoDB" id="9853768at2"/>
<evidence type="ECO:0000313" key="2">
    <source>
        <dbReference type="Proteomes" id="UP000249177"/>
    </source>
</evidence>
<sequence>MNNDKKNNQANKKKDNLQEPEIVYGIGDNSVLNNIQRVNPILEKLILKSIQDSTKGKGISHGEMMQKVKLKYPFLK</sequence>
<comment type="caution">
    <text evidence="1">The sequence shown here is derived from an EMBL/GenBank/DDBJ whole genome shotgun (WGS) entry which is preliminary data.</text>
</comment>
<evidence type="ECO:0000313" key="1">
    <source>
        <dbReference type="EMBL" id="PZX94924.1"/>
    </source>
</evidence>